<sequence length="293" mass="32543">MNVAPDLFETHRRFLTRLAYRMLGSVGDAEDIVQDAWLRWREAEQGGIGNPRAYLARIVTRLCLDQMKSARSRREFYVGGWLPEPLVESLGGAEPVDDELDAPIALMLALERLSPLERAAFLLHDVFEMDFAEIARTIERSESACRQLAKRAREHVRLDTPPRNKVSAEEAARFAKAFFEAAHRSDPTALQKLLAQDVVLHADGGGKVISVLNPIFGIDKITRFYTSLAHKAELLGKAASYEPALVNGLPGYVSRDPDGHLQTVALDIRDGLIQAIYVTRNPDKLRHVAAPAG</sequence>
<dbReference type="NCBIfam" id="NF007214">
    <property type="entry name" value="PRK09636.1"/>
    <property type="match status" value="1"/>
</dbReference>
<name>A0A370LCC0_9HYPH</name>
<gene>
    <name evidence="4" type="ORF">DWE98_03455</name>
</gene>
<dbReference type="InterPro" id="IPR013325">
    <property type="entry name" value="RNA_pol_sigma_r2"/>
</dbReference>
<organism evidence="4 5">
    <name type="scientific">Bosea caraganae</name>
    <dbReference type="NCBI Taxonomy" id="2763117"/>
    <lineage>
        <taxon>Bacteria</taxon>
        <taxon>Pseudomonadati</taxon>
        <taxon>Pseudomonadota</taxon>
        <taxon>Alphaproteobacteria</taxon>
        <taxon>Hyphomicrobiales</taxon>
        <taxon>Boseaceae</taxon>
        <taxon>Bosea</taxon>
    </lineage>
</organism>
<dbReference type="Pfam" id="PF04542">
    <property type="entry name" value="Sigma70_r2"/>
    <property type="match status" value="1"/>
</dbReference>
<dbReference type="InterPro" id="IPR036388">
    <property type="entry name" value="WH-like_DNA-bd_sf"/>
</dbReference>
<comment type="subunit">
    <text evidence="1">Interacts transiently with the RNA polymerase catalytic core formed by RpoA, RpoB, RpoC and RpoZ (2 alpha, 1 beta, 1 beta' and 1 omega subunit) to form the RNA polymerase holoenzyme that can initiate transcription.</text>
</comment>
<dbReference type="PANTHER" id="PTHR30173">
    <property type="entry name" value="SIGMA 19 FACTOR"/>
    <property type="match status" value="1"/>
</dbReference>
<feature type="domain" description="RNA polymerase sigma factor 70 region 4 type 2" evidence="3">
    <location>
        <begin position="105"/>
        <end position="155"/>
    </location>
</feature>
<dbReference type="InterPro" id="IPR014284">
    <property type="entry name" value="RNA_pol_sigma-70_dom"/>
</dbReference>
<dbReference type="GO" id="GO:0016987">
    <property type="term" value="F:sigma factor activity"/>
    <property type="evidence" value="ECO:0007669"/>
    <property type="project" value="InterPro"/>
</dbReference>
<evidence type="ECO:0000259" key="2">
    <source>
        <dbReference type="Pfam" id="PF04542"/>
    </source>
</evidence>
<dbReference type="InterPro" id="IPR007627">
    <property type="entry name" value="RNA_pol_sigma70_r2"/>
</dbReference>
<evidence type="ECO:0000313" key="4">
    <source>
        <dbReference type="EMBL" id="RDJ29607.1"/>
    </source>
</evidence>
<dbReference type="RefSeq" id="WP_114827720.1">
    <property type="nucleotide sequence ID" value="NZ_QQTO01000019.1"/>
</dbReference>
<dbReference type="SUPFAM" id="SSF88659">
    <property type="entry name" value="Sigma3 and sigma4 domains of RNA polymerase sigma factors"/>
    <property type="match status" value="1"/>
</dbReference>
<keyword evidence="5" id="KW-1185">Reference proteome</keyword>
<dbReference type="GO" id="GO:0003677">
    <property type="term" value="F:DNA binding"/>
    <property type="evidence" value="ECO:0007669"/>
    <property type="project" value="InterPro"/>
</dbReference>
<dbReference type="AlphaFoldDB" id="A0A370LCC0"/>
<dbReference type="OrthoDB" id="9794372at2"/>
<dbReference type="InterPro" id="IPR052704">
    <property type="entry name" value="ECF_Sigma-70_Domain"/>
</dbReference>
<dbReference type="Gene3D" id="3.10.450.50">
    <property type="match status" value="1"/>
</dbReference>
<proteinExistence type="predicted"/>
<feature type="domain" description="RNA polymerase sigma-70 region 2" evidence="2">
    <location>
        <begin position="7"/>
        <end position="71"/>
    </location>
</feature>
<reference evidence="5" key="1">
    <citation type="submission" date="2018-07" db="EMBL/GenBank/DDBJ databases">
        <authorList>
            <person name="Safronova V.I."/>
            <person name="Chirak E.R."/>
            <person name="Sazanova A.L."/>
        </authorList>
    </citation>
    <scope>NUCLEOTIDE SEQUENCE [LARGE SCALE GENOMIC DNA]</scope>
    <source>
        <strain evidence="5">RCAM04685</strain>
    </source>
</reference>
<evidence type="ECO:0000313" key="5">
    <source>
        <dbReference type="Proteomes" id="UP000255207"/>
    </source>
</evidence>
<dbReference type="Pfam" id="PF08281">
    <property type="entry name" value="Sigma70_r4_2"/>
    <property type="match status" value="1"/>
</dbReference>
<dbReference type="InterPro" id="IPR013249">
    <property type="entry name" value="RNA_pol_sigma70_r4_t2"/>
</dbReference>
<comment type="caution">
    <text evidence="4">The sequence shown here is derived from an EMBL/GenBank/DDBJ whole genome shotgun (WGS) entry which is preliminary data.</text>
</comment>
<dbReference type="Proteomes" id="UP000255207">
    <property type="component" value="Unassembled WGS sequence"/>
</dbReference>
<dbReference type="GO" id="GO:0006352">
    <property type="term" value="P:DNA-templated transcription initiation"/>
    <property type="evidence" value="ECO:0007669"/>
    <property type="project" value="InterPro"/>
</dbReference>
<dbReference type="InterPro" id="IPR013324">
    <property type="entry name" value="RNA_pol_sigma_r3/r4-like"/>
</dbReference>
<dbReference type="NCBIfam" id="TIGR02937">
    <property type="entry name" value="sigma70-ECF"/>
    <property type="match status" value="1"/>
</dbReference>
<dbReference type="SUPFAM" id="SSF54427">
    <property type="entry name" value="NTF2-like"/>
    <property type="match status" value="1"/>
</dbReference>
<dbReference type="Gene3D" id="1.10.1740.10">
    <property type="match status" value="1"/>
</dbReference>
<evidence type="ECO:0000259" key="3">
    <source>
        <dbReference type="Pfam" id="PF08281"/>
    </source>
</evidence>
<dbReference type="EMBL" id="QQTP01000001">
    <property type="protein sequence ID" value="RDJ29607.1"/>
    <property type="molecule type" value="Genomic_DNA"/>
</dbReference>
<evidence type="ECO:0000256" key="1">
    <source>
        <dbReference type="ARBA" id="ARBA00011344"/>
    </source>
</evidence>
<accession>A0A370LCC0</accession>
<dbReference type="SUPFAM" id="SSF88946">
    <property type="entry name" value="Sigma2 domain of RNA polymerase sigma factors"/>
    <property type="match status" value="1"/>
</dbReference>
<dbReference type="Gene3D" id="1.10.10.10">
    <property type="entry name" value="Winged helix-like DNA-binding domain superfamily/Winged helix DNA-binding domain"/>
    <property type="match status" value="1"/>
</dbReference>
<dbReference type="PANTHER" id="PTHR30173:SF36">
    <property type="entry name" value="ECF RNA POLYMERASE SIGMA FACTOR SIGJ"/>
    <property type="match status" value="1"/>
</dbReference>
<protein>
    <submittedName>
        <fullName evidence="4">RNA polymerase sigma factor SigJ</fullName>
    </submittedName>
</protein>
<dbReference type="InterPro" id="IPR032710">
    <property type="entry name" value="NTF2-like_dom_sf"/>
</dbReference>